<reference evidence="10" key="1">
    <citation type="submission" date="2018-05" db="EMBL/GenBank/DDBJ databases">
        <authorList>
            <person name="Lanie J.A."/>
            <person name="Ng W.-L."/>
            <person name="Kazmierczak K.M."/>
            <person name="Andrzejewski T.M."/>
            <person name="Davidsen T.M."/>
            <person name="Wayne K.J."/>
            <person name="Tettelin H."/>
            <person name="Glass J.I."/>
            <person name="Rusch D."/>
            <person name="Podicherti R."/>
            <person name="Tsui H.-C.T."/>
            <person name="Winkler M.E."/>
        </authorList>
    </citation>
    <scope>NUCLEOTIDE SEQUENCE</scope>
</reference>
<keyword evidence="6 8" id="KW-1133">Transmembrane helix</keyword>
<dbReference type="AlphaFoldDB" id="A0A381QZE4"/>
<keyword evidence="3" id="KW-0808">Transferase</keyword>
<keyword evidence="4 8" id="KW-0812">Transmembrane</keyword>
<name>A0A381QZE4_9ZZZZ</name>
<sequence>MKISIVIPVFNENESLPDLKVELDKNLSAYPEWEVIFIDDGSSDGSTEYLADLCAQDSHYKLIQFYRNYGKSAALSEGFKLADGDYIITMDADLQDDPAEIPNLVGKLEEGWDLVSGWKKIRHDPIGKTLPSKLFNFVTRVMTGVKIHDFNCGLKGYKKSVVKSIEVFGGRHRYIPALAGQRKFTITEITVNHRARQFGETKYGGSRLFHGFFDLITILFLNRYDQQPLHLFGFFGLISLHLGLIVECVVLYFKYGLGEPFAKHMALLMFGIMLIVIGIQFFSMGLLGELMARTAQGQENRIRKITHTG</sequence>
<evidence type="ECO:0000256" key="6">
    <source>
        <dbReference type="ARBA" id="ARBA00022989"/>
    </source>
</evidence>
<dbReference type="EMBL" id="UINC01001608">
    <property type="protein sequence ID" value="SUZ84811.1"/>
    <property type="molecule type" value="Genomic_DNA"/>
</dbReference>
<feature type="domain" description="Glycosyltransferase 2-like" evidence="9">
    <location>
        <begin position="4"/>
        <end position="164"/>
    </location>
</feature>
<organism evidence="10">
    <name type="scientific">marine metagenome</name>
    <dbReference type="NCBI Taxonomy" id="408172"/>
    <lineage>
        <taxon>unclassified sequences</taxon>
        <taxon>metagenomes</taxon>
        <taxon>ecological metagenomes</taxon>
    </lineage>
</organism>
<accession>A0A381QZE4</accession>
<evidence type="ECO:0000259" key="9">
    <source>
        <dbReference type="Pfam" id="PF00535"/>
    </source>
</evidence>
<evidence type="ECO:0000256" key="7">
    <source>
        <dbReference type="ARBA" id="ARBA00023136"/>
    </source>
</evidence>
<evidence type="ECO:0000256" key="8">
    <source>
        <dbReference type="SAM" id="Phobius"/>
    </source>
</evidence>
<keyword evidence="2" id="KW-0328">Glycosyltransferase</keyword>
<dbReference type="InterPro" id="IPR001173">
    <property type="entry name" value="Glyco_trans_2-like"/>
</dbReference>
<proteinExistence type="predicted"/>
<evidence type="ECO:0000256" key="4">
    <source>
        <dbReference type="ARBA" id="ARBA00022692"/>
    </source>
</evidence>
<dbReference type="GO" id="GO:0099621">
    <property type="term" value="F:undecaprenyl-phosphate 4-deoxy-4-formamido-L-arabinose transferase activity"/>
    <property type="evidence" value="ECO:0007669"/>
    <property type="project" value="TreeGrafter"/>
</dbReference>
<dbReference type="Gene3D" id="3.90.550.10">
    <property type="entry name" value="Spore Coat Polysaccharide Biosynthesis Protein SpsA, Chain A"/>
    <property type="match status" value="1"/>
</dbReference>
<evidence type="ECO:0000256" key="2">
    <source>
        <dbReference type="ARBA" id="ARBA00022676"/>
    </source>
</evidence>
<keyword evidence="7 8" id="KW-0472">Membrane</keyword>
<dbReference type="PANTHER" id="PTHR48090:SF3">
    <property type="entry name" value="UNDECAPRENYL-PHOSPHATE 4-DEOXY-4-FORMAMIDO-L-ARABINOSE TRANSFERASE"/>
    <property type="match status" value="1"/>
</dbReference>
<dbReference type="GO" id="GO:0009103">
    <property type="term" value="P:lipopolysaccharide biosynthetic process"/>
    <property type="evidence" value="ECO:0007669"/>
    <property type="project" value="UniProtKB-KW"/>
</dbReference>
<evidence type="ECO:0000256" key="5">
    <source>
        <dbReference type="ARBA" id="ARBA00022985"/>
    </source>
</evidence>
<feature type="transmembrane region" description="Helical" evidence="8">
    <location>
        <begin position="265"/>
        <end position="287"/>
    </location>
</feature>
<dbReference type="Pfam" id="PF00535">
    <property type="entry name" value="Glycos_transf_2"/>
    <property type="match status" value="1"/>
</dbReference>
<evidence type="ECO:0000256" key="1">
    <source>
        <dbReference type="ARBA" id="ARBA00022475"/>
    </source>
</evidence>
<feature type="transmembrane region" description="Helical" evidence="8">
    <location>
        <begin position="231"/>
        <end position="253"/>
    </location>
</feature>
<dbReference type="CDD" id="cd04187">
    <property type="entry name" value="DPM1_like_bac"/>
    <property type="match status" value="1"/>
</dbReference>
<dbReference type="GO" id="GO:0005886">
    <property type="term" value="C:plasma membrane"/>
    <property type="evidence" value="ECO:0007669"/>
    <property type="project" value="TreeGrafter"/>
</dbReference>
<protein>
    <recommendedName>
        <fullName evidence="9">Glycosyltransferase 2-like domain-containing protein</fullName>
    </recommendedName>
</protein>
<evidence type="ECO:0000313" key="10">
    <source>
        <dbReference type="EMBL" id="SUZ84811.1"/>
    </source>
</evidence>
<keyword evidence="5" id="KW-0448">Lipopolysaccharide biosynthesis</keyword>
<dbReference type="InterPro" id="IPR029044">
    <property type="entry name" value="Nucleotide-diphossugar_trans"/>
</dbReference>
<keyword evidence="1" id="KW-1003">Cell membrane</keyword>
<evidence type="ECO:0000256" key="3">
    <source>
        <dbReference type="ARBA" id="ARBA00022679"/>
    </source>
</evidence>
<dbReference type="SUPFAM" id="SSF53448">
    <property type="entry name" value="Nucleotide-diphospho-sugar transferases"/>
    <property type="match status" value="1"/>
</dbReference>
<dbReference type="InterPro" id="IPR050256">
    <property type="entry name" value="Glycosyltransferase_2"/>
</dbReference>
<dbReference type="PANTHER" id="PTHR48090">
    <property type="entry name" value="UNDECAPRENYL-PHOSPHATE 4-DEOXY-4-FORMAMIDO-L-ARABINOSE TRANSFERASE-RELATED"/>
    <property type="match status" value="1"/>
</dbReference>
<gene>
    <name evidence="10" type="ORF">METZ01_LOCUS37665</name>
</gene>